<feature type="region of interest" description="Disordered" evidence="6">
    <location>
        <begin position="355"/>
        <end position="392"/>
    </location>
</feature>
<dbReference type="EMBL" id="JAWXYG010000013">
    <property type="protein sequence ID" value="KAK4254943.1"/>
    <property type="molecule type" value="Genomic_DNA"/>
</dbReference>
<feature type="short sequence motif" description="VHIID" evidence="5">
    <location>
        <begin position="508"/>
        <end position="512"/>
    </location>
</feature>
<evidence type="ECO:0000256" key="6">
    <source>
        <dbReference type="SAM" id="MobiDB-lite"/>
    </source>
</evidence>
<evidence type="ECO:0000256" key="3">
    <source>
        <dbReference type="ARBA" id="ARBA00023163"/>
    </source>
</evidence>
<sequence length="774" mass="87775">MDLHFDGSQRSRNGHKLDDGAASSDSNYFPHPANDWELDENYWKLLNLTTDPLYQPYAASVNFSLHGSVKYEESERLVSSSTINPVGGMSDVEAVSETSPPDTSLEDADFSETIKYISQMLMEENFEQKPSMFYDPLSLQVTEKSFYDALRKYHPLSPNQHSQDIHRNLDSADDNRCGSSIDSSSINKSHGANTPYFYDTPFSGDYASKLNFQPISEKPSQPPSAYTYISKGLSDADSSFTSNLAPNIFTDAESVSQFERGLEEASKFLPRGLQLVTDRESNDMVPESMGSAEKAVGNIRENSHGLKGWKNHEREASDTEEGRSKKQSAVYADESELSDMFDKVLLSVESVPLGEEHNTWSQNGKDKANEPSEQPNSSNGAKTRGRRQGRKKETVDLRTLMALCAQAVSACDSGSANELLKQIRQHSSPIGDASQRLAHYFTNGLEARLSGCGTGTQIFYGSLSSKRISASQILRAYKVLISVCPFRRFSCFLANKTIFHAAEKTETVHIVDFGIQYGFQWPILIKFLSQRPGGPPKLRITGIELPQAGFRPAELIEETGRRLSNYCKRFNVPFEYTAIASQNWETIPLKDFKTERNEFLAVNCLQRFKNLLDETIEVKSPRDAVFNLIRKMNPDIFVQSIVNGSYNAPFFASRFKEAMFHYSAIYDMFDTVIPRENEWRLMIERELWGREIMNVVACEGIERVERPESYKHWQVRGRRAGFKQLPLPKELMVTFSEKLKAWYHRDFVMDEDNNWMLQGWKGRIICASTCWVPS</sequence>
<dbReference type="PROSITE" id="PS50985">
    <property type="entry name" value="GRAS"/>
    <property type="match status" value="1"/>
</dbReference>
<evidence type="ECO:0000256" key="4">
    <source>
        <dbReference type="ARBA" id="ARBA00023242"/>
    </source>
</evidence>
<dbReference type="PANTHER" id="PTHR31636">
    <property type="entry name" value="OSJNBA0084A10.13 PROTEIN-RELATED"/>
    <property type="match status" value="1"/>
</dbReference>
<name>A0AAE1IQN4_9FABA</name>
<gene>
    <name evidence="7" type="ORF">QN277_008013</name>
</gene>
<evidence type="ECO:0000313" key="7">
    <source>
        <dbReference type="EMBL" id="KAK4254943.1"/>
    </source>
</evidence>
<evidence type="ECO:0000256" key="2">
    <source>
        <dbReference type="ARBA" id="ARBA00023015"/>
    </source>
</evidence>
<keyword evidence="8" id="KW-1185">Reference proteome</keyword>
<dbReference type="Proteomes" id="UP001293593">
    <property type="component" value="Unassembled WGS sequence"/>
</dbReference>
<feature type="compositionally biased region" description="Basic and acidic residues" evidence="6">
    <location>
        <begin position="1"/>
        <end position="19"/>
    </location>
</feature>
<dbReference type="GO" id="GO:0005634">
    <property type="term" value="C:nucleus"/>
    <property type="evidence" value="ECO:0007669"/>
    <property type="project" value="UniProtKB-SubCell"/>
</dbReference>
<feature type="region of interest" description="Disordered" evidence="6">
    <location>
        <begin position="82"/>
        <end position="106"/>
    </location>
</feature>
<feature type="compositionally biased region" description="Polar residues" evidence="6">
    <location>
        <begin position="371"/>
        <end position="381"/>
    </location>
</feature>
<proteinExistence type="inferred from homology"/>
<reference evidence="7" key="1">
    <citation type="submission" date="2023-10" db="EMBL/GenBank/DDBJ databases">
        <title>Chromosome-level genome of the transformable northern wattle, Acacia crassicarpa.</title>
        <authorList>
            <person name="Massaro I."/>
            <person name="Sinha N.R."/>
            <person name="Poethig S."/>
            <person name="Leichty A.R."/>
        </authorList>
    </citation>
    <scope>NUCLEOTIDE SEQUENCE</scope>
    <source>
        <strain evidence="7">Acra3RX</strain>
        <tissue evidence="7">Leaf</tissue>
    </source>
</reference>
<feature type="compositionally biased region" description="Basic and acidic residues" evidence="6">
    <location>
        <begin position="310"/>
        <end position="324"/>
    </location>
</feature>
<dbReference type="AlphaFoldDB" id="A0AAE1IQN4"/>
<keyword evidence="2" id="KW-0805">Transcription regulation</keyword>
<evidence type="ECO:0000256" key="5">
    <source>
        <dbReference type="PROSITE-ProRule" id="PRU01191"/>
    </source>
</evidence>
<feature type="region of interest" description="VHIID" evidence="5">
    <location>
        <begin position="477"/>
        <end position="542"/>
    </location>
</feature>
<accession>A0AAE1IQN4</accession>
<comment type="caution">
    <text evidence="7">The sequence shown here is derived from an EMBL/GenBank/DDBJ whole genome shotgun (WGS) entry which is preliminary data.</text>
</comment>
<dbReference type="InterPro" id="IPR005202">
    <property type="entry name" value="TF_GRAS"/>
</dbReference>
<organism evidence="7 8">
    <name type="scientific">Acacia crassicarpa</name>
    <name type="common">northern wattle</name>
    <dbReference type="NCBI Taxonomy" id="499986"/>
    <lineage>
        <taxon>Eukaryota</taxon>
        <taxon>Viridiplantae</taxon>
        <taxon>Streptophyta</taxon>
        <taxon>Embryophyta</taxon>
        <taxon>Tracheophyta</taxon>
        <taxon>Spermatophyta</taxon>
        <taxon>Magnoliopsida</taxon>
        <taxon>eudicotyledons</taxon>
        <taxon>Gunneridae</taxon>
        <taxon>Pentapetalae</taxon>
        <taxon>rosids</taxon>
        <taxon>fabids</taxon>
        <taxon>Fabales</taxon>
        <taxon>Fabaceae</taxon>
        <taxon>Caesalpinioideae</taxon>
        <taxon>mimosoid clade</taxon>
        <taxon>Acacieae</taxon>
        <taxon>Acacia</taxon>
    </lineage>
</organism>
<keyword evidence="4" id="KW-0539">Nucleus</keyword>
<feature type="region of interest" description="Leucine repeat II (LRII)" evidence="5">
    <location>
        <begin position="558"/>
        <end position="590"/>
    </location>
</feature>
<feature type="region of interest" description="Disordered" evidence="6">
    <location>
        <begin position="291"/>
        <end position="333"/>
    </location>
</feature>
<feature type="region of interest" description="Disordered" evidence="6">
    <location>
        <begin position="1"/>
        <end position="28"/>
    </location>
</feature>
<feature type="region of interest" description="SAW" evidence="5">
    <location>
        <begin position="697"/>
        <end position="772"/>
    </location>
</feature>
<dbReference type="Pfam" id="PF03514">
    <property type="entry name" value="GRAS"/>
    <property type="match status" value="1"/>
</dbReference>
<evidence type="ECO:0000256" key="1">
    <source>
        <dbReference type="ARBA" id="ARBA00004123"/>
    </source>
</evidence>
<comment type="subcellular location">
    <subcellularLocation>
        <location evidence="1">Nucleus</location>
    </subcellularLocation>
</comment>
<comment type="caution">
    <text evidence="5">Lacks conserved residue(s) required for the propagation of feature annotation.</text>
</comment>
<comment type="similarity">
    <text evidence="5">Belongs to the GRAS family.</text>
</comment>
<keyword evidence="3" id="KW-0804">Transcription</keyword>
<evidence type="ECO:0000313" key="8">
    <source>
        <dbReference type="Proteomes" id="UP001293593"/>
    </source>
</evidence>
<protein>
    <submittedName>
        <fullName evidence="7">Uncharacterized protein</fullName>
    </submittedName>
</protein>
<feature type="compositionally biased region" description="Basic and acidic residues" evidence="6">
    <location>
        <begin position="355"/>
        <end position="370"/>
    </location>
</feature>